<sequence>MGESYVRGIGGSPNPNRQEDDYYATPPRAIDDLLSKISLNKNIWECACGGGALSDKLIELGYNVVATDIKDRGAKKFDRVFNFLEDKTRPVNCDIVTNPPYKSATEFVTKALNTVTVGNKVCYFLKIQFLEGARRYEELYKHNELKHVFVYSKRISTAKNGEFDKYKTTAMCHAWFVWEKGYKGKPTIDWIY</sequence>
<organism evidence="2">
    <name type="scientific">Ligilactobacillus agilis</name>
    <dbReference type="NCBI Taxonomy" id="1601"/>
    <lineage>
        <taxon>Bacteria</taxon>
        <taxon>Bacillati</taxon>
        <taxon>Bacillota</taxon>
        <taxon>Bacilli</taxon>
        <taxon>Lactobacillales</taxon>
        <taxon>Lactobacillaceae</taxon>
        <taxon>Ligilactobacillus</taxon>
    </lineage>
</organism>
<evidence type="ECO:0008006" key="3">
    <source>
        <dbReference type="Google" id="ProtNLM"/>
    </source>
</evidence>
<feature type="region of interest" description="Disordered" evidence="1">
    <location>
        <begin position="1"/>
        <end position="23"/>
    </location>
</feature>
<accession>A0A6F9XJJ4</accession>
<evidence type="ECO:0000313" key="2">
    <source>
        <dbReference type="EMBL" id="GET05358.1"/>
    </source>
</evidence>
<dbReference type="RefSeq" id="WP_225440925.1">
    <property type="nucleotide sequence ID" value="NZ_BLAM01000054.1"/>
</dbReference>
<dbReference type="InterPro" id="IPR029063">
    <property type="entry name" value="SAM-dependent_MTases_sf"/>
</dbReference>
<name>A0A6F9XJJ4_9LACO</name>
<dbReference type="AlphaFoldDB" id="A0A6F9XJJ4"/>
<evidence type="ECO:0000256" key="1">
    <source>
        <dbReference type="SAM" id="MobiDB-lite"/>
    </source>
</evidence>
<dbReference type="EMBL" id="BLAM01000054">
    <property type="protein sequence ID" value="GET05358.1"/>
    <property type="molecule type" value="Genomic_DNA"/>
</dbReference>
<gene>
    <name evidence="2" type="ORF">SY212_03880</name>
</gene>
<comment type="caution">
    <text evidence="2">The sequence shown here is derived from an EMBL/GenBank/DDBJ whole genome shotgun (WGS) entry which is preliminary data.</text>
</comment>
<proteinExistence type="predicted"/>
<reference evidence="2" key="1">
    <citation type="submission" date="2019-10" db="EMBL/GenBank/DDBJ databases">
        <title>Lactobacillus agilis SY212 Whole Genome Sequencing Project.</title>
        <authorList>
            <person name="Suzuki S."/>
            <person name="Endo A."/>
            <person name="Maeno S."/>
            <person name="Shiwa Y."/>
            <person name="Matsutani M."/>
            <person name="Kajikawa A."/>
        </authorList>
    </citation>
    <scope>NUCLEOTIDE SEQUENCE</scope>
    <source>
        <strain evidence="2">SY212</strain>
    </source>
</reference>
<dbReference type="Gene3D" id="3.40.50.150">
    <property type="entry name" value="Vaccinia Virus protein VP39"/>
    <property type="match status" value="1"/>
</dbReference>
<dbReference type="Proteomes" id="UP000494265">
    <property type="component" value="Unassembled WGS sequence"/>
</dbReference>
<dbReference type="SUPFAM" id="SSF53335">
    <property type="entry name" value="S-adenosyl-L-methionine-dependent methyltransferases"/>
    <property type="match status" value="1"/>
</dbReference>
<protein>
    <recommendedName>
        <fullName evidence="3">Conjugal transfer protein</fullName>
    </recommendedName>
</protein>